<accession>A0ABS2PZM7</accession>
<proteinExistence type="predicted"/>
<dbReference type="Proteomes" id="UP000808914">
    <property type="component" value="Unassembled WGS sequence"/>
</dbReference>
<comment type="caution">
    <text evidence="1">The sequence shown here is derived from an EMBL/GenBank/DDBJ whole genome shotgun (WGS) entry which is preliminary data.</text>
</comment>
<protein>
    <submittedName>
        <fullName evidence="1">Uncharacterized protein</fullName>
    </submittedName>
</protein>
<gene>
    <name evidence="1" type="ORF">JOD45_001386</name>
</gene>
<keyword evidence="2" id="KW-1185">Reference proteome</keyword>
<organism evidence="1 2">
    <name type="scientific">Scopulibacillus daqui</name>
    <dbReference type="NCBI Taxonomy" id="1469162"/>
    <lineage>
        <taxon>Bacteria</taxon>
        <taxon>Bacillati</taxon>
        <taxon>Bacillota</taxon>
        <taxon>Bacilli</taxon>
        <taxon>Bacillales</taxon>
        <taxon>Sporolactobacillaceae</taxon>
        <taxon>Scopulibacillus</taxon>
    </lineage>
</organism>
<evidence type="ECO:0000313" key="2">
    <source>
        <dbReference type="Proteomes" id="UP000808914"/>
    </source>
</evidence>
<reference evidence="1 2" key="1">
    <citation type="submission" date="2021-01" db="EMBL/GenBank/DDBJ databases">
        <title>Genomic Encyclopedia of Type Strains, Phase IV (KMG-IV): sequencing the most valuable type-strain genomes for metagenomic binning, comparative biology and taxonomic classification.</title>
        <authorList>
            <person name="Goeker M."/>
        </authorList>
    </citation>
    <scope>NUCLEOTIDE SEQUENCE [LARGE SCALE GENOMIC DNA]</scope>
    <source>
        <strain evidence="1 2">DSM 28236</strain>
    </source>
</reference>
<evidence type="ECO:0000313" key="1">
    <source>
        <dbReference type="EMBL" id="MBM7645175.1"/>
    </source>
</evidence>
<name>A0ABS2PZM7_9BACL</name>
<dbReference type="EMBL" id="JAFBER010000006">
    <property type="protein sequence ID" value="MBM7645175.1"/>
    <property type="molecule type" value="Genomic_DNA"/>
</dbReference>
<sequence length="88" mass="10577">MWNILEKGDLLVDNPVETVHNLKIKTSIPKNLRERHYTTKINLFGIVCAAVIVRVHRDEFYLIHKNRFSFQQENLFRKCKLRLKKSLR</sequence>